<dbReference type="GO" id="GO:0030170">
    <property type="term" value="F:pyridoxal phosphate binding"/>
    <property type="evidence" value="ECO:0007669"/>
    <property type="project" value="InterPro"/>
</dbReference>
<keyword evidence="3" id="KW-0663">Pyridoxal phosphate</keyword>
<keyword evidence="7" id="KW-1185">Reference proteome</keyword>
<dbReference type="STRING" id="40149.A0A0E0DPV1"/>
<dbReference type="eggNOG" id="KOG0256">
    <property type="taxonomic scope" value="Eukaryota"/>
</dbReference>
<dbReference type="Gene3D" id="3.90.1150.10">
    <property type="entry name" value="Aspartate Aminotransferase, domain 1"/>
    <property type="match status" value="2"/>
</dbReference>
<dbReference type="AlphaFoldDB" id="A0A0E0DPV1"/>
<dbReference type="InterPro" id="IPR015421">
    <property type="entry name" value="PyrdxlP-dep_Trfase_major"/>
</dbReference>
<evidence type="ECO:0000256" key="1">
    <source>
        <dbReference type="ARBA" id="ARBA00001933"/>
    </source>
</evidence>
<accession>A0A0E0DPV1</accession>
<dbReference type="Gramene" id="OMERI05G10230.1">
    <property type="protein sequence ID" value="OMERI05G10230.1"/>
    <property type="gene ID" value="OMERI05G10230"/>
</dbReference>
<dbReference type="PANTHER" id="PTHR43795:SF39">
    <property type="entry name" value="AMINOTRANSFERASE CLASS I_CLASSII DOMAIN-CONTAINING PROTEIN"/>
    <property type="match status" value="1"/>
</dbReference>
<reference evidence="6" key="1">
    <citation type="submission" date="2015-04" db="UniProtKB">
        <authorList>
            <consortium name="EnsemblPlants"/>
        </authorList>
    </citation>
    <scope>IDENTIFICATION</scope>
</reference>
<dbReference type="InterPro" id="IPR050478">
    <property type="entry name" value="Ethylene_sulfur-biosynth"/>
</dbReference>
<protein>
    <recommendedName>
        <fullName evidence="5">Aminotransferase class I/classII large domain-containing protein</fullName>
    </recommendedName>
</protein>
<dbReference type="GO" id="GO:0016829">
    <property type="term" value="F:lyase activity"/>
    <property type="evidence" value="ECO:0007669"/>
    <property type="project" value="UniProtKB-KW"/>
</dbReference>
<name>A0A0E0DPV1_9ORYZ</name>
<dbReference type="CDD" id="cd00609">
    <property type="entry name" value="AAT_like"/>
    <property type="match status" value="1"/>
</dbReference>
<evidence type="ECO:0000313" key="6">
    <source>
        <dbReference type="EnsemblPlants" id="OMERI05G10230.1"/>
    </source>
</evidence>
<dbReference type="PROSITE" id="PS00105">
    <property type="entry name" value="AA_TRANSFER_CLASS_1"/>
    <property type="match status" value="1"/>
</dbReference>
<evidence type="ECO:0000256" key="4">
    <source>
        <dbReference type="ARBA" id="ARBA00023239"/>
    </source>
</evidence>
<dbReference type="InterPro" id="IPR004839">
    <property type="entry name" value="Aminotransferase_I/II_large"/>
</dbReference>
<dbReference type="Gene3D" id="3.40.640.10">
    <property type="entry name" value="Type I PLP-dependent aspartate aminotransferase-like (Major domain)"/>
    <property type="match status" value="1"/>
</dbReference>
<dbReference type="GO" id="GO:0008483">
    <property type="term" value="F:transaminase activity"/>
    <property type="evidence" value="ECO:0007669"/>
    <property type="project" value="TreeGrafter"/>
</dbReference>
<dbReference type="InterPro" id="IPR004838">
    <property type="entry name" value="NHTrfase_class1_PyrdxlP-BS"/>
</dbReference>
<dbReference type="Proteomes" id="UP000008021">
    <property type="component" value="Chromosome 5"/>
</dbReference>
<comment type="similarity">
    <text evidence="2">Belongs to the class-I pyridoxal-phosphate-dependent aminotransferase family.</text>
</comment>
<dbReference type="EnsemblPlants" id="OMERI05G10230.1">
    <property type="protein sequence ID" value="OMERI05G10230.1"/>
    <property type="gene ID" value="OMERI05G10230"/>
</dbReference>
<evidence type="ECO:0000256" key="2">
    <source>
        <dbReference type="ARBA" id="ARBA00007441"/>
    </source>
</evidence>
<sequence length="455" mass="49005">MGVKLLADGCAGASSSPALSRVATSAAHGEGSPYFAGWKAYGEDPYDAAANPDGVIQMGLAENQVSIDLLEGYLREHPEAAGWGVAGDGGGGGDSFRDNALFQDYHGLANFRKAMATFMEKIMGGKATFDRDLRWRTGVNVVPVHCDSTNGFQVTAAALQAAYDEAAAAGMRVRGVLITNPSNPLGTTARCEALEGILGFVARNDIHLVSDEIYSGSVFAAPDLVSVAELVESSSSRARRRGEDDDVADRVHVVYSLSKDLGLPGFRVGVVYSRNDAVVAAARRMSSFTLVSSQTQRTLAAVLSDEAFVDAYVAANRARLRERHDHVVAGLARAGVPCLRGNAGLFVWMDMRRLLLGDGGEAATFAGELRLWDRLLREVKLNVSPGSSCHCSEPGWFRVCFANMSLATLDVALERISRFMDAWCKATLGRFNHLQPNRCAVNYFSLERYQGHVQQ</sequence>
<dbReference type="HOGENOM" id="CLU_017584_1_0_1"/>
<evidence type="ECO:0000259" key="5">
    <source>
        <dbReference type="Pfam" id="PF00155"/>
    </source>
</evidence>
<organism evidence="6">
    <name type="scientific">Oryza meridionalis</name>
    <dbReference type="NCBI Taxonomy" id="40149"/>
    <lineage>
        <taxon>Eukaryota</taxon>
        <taxon>Viridiplantae</taxon>
        <taxon>Streptophyta</taxon>
        <taxon>Embryophyta</taxon>
        <taxon>Tracheophyta</taxon>
        <taxon>Spermatophyta</taxon>
        <taxon>Magnoliopsida</taxon>
        <taxon>Liliopsida</taxon>
        <taxon>Poales</taxon>
        <taxon>Poaceae</taxon>
        <taxon>BOP clade</taxon>
        <taxon>Oryzoideae</taxon>
        <taxon>Oryzeae</taxon>
        <taxon>Oryzinae</taxon>
        <taxon>Oryza</taxon>
    </lineage>
</organism>
<comment type="cofactor">
    <cofactor evidence="1">
        <name>pyridoxal 5'-phosphate</name>
        <dbReference type="ChEBI" id="CHEBI:597326"/>
    </cofactor>
</comment>
<dbReference type="SUPFAM" id="SSF53383">
    <property type="entry name" value="PLP-dependent transferases"/>
    <property type="match status" value="1"/>
</dbReference>
<evidence type="ECO:0000313" key="7">
    <source>
        <dbReference type="Proteomes" id="UP000008021"/>
    </source>
</evidence>
<evidence type="ECO:0000256" key="3">
    <source>
        <dbReference type="ARBA" id="ARBA00022898"/>
    </source>
</evidence>
<dbReference type="PRINTS" id="PR00753">
    <property type="entry name" value="ACCSYNTHASE"/>
</dbReference>
<dbReference type="InterPro" id="IPR015422">
    <property type="entry name" value="PyrdxlP-dep_Trfase_small"/>
</dbReference>
<dbReference type="Pfam" id="PF00155">
    <property type="entry name" value="Aminotran_1_2"/>
    <property type="match status" value="1"/>
</dbReference>
<keyword evidence="4" id="KW-0456">Lyase</keyword>
<feature type="domain" description="Aminotransferase class I/classII large" evidence="5">
    <location>
        <begin position="129"/>
        <end position="416"/>
    </location>
</feature>
<proteinExistence type="inferred from homology"/>
<reference evidence="6" key="2">
    <citation type="submission" date="2018-05" db="EMBL/GenBank/DDBJ databases">
        <title>OmerRS3 (Oryza meridionalis Reference Sequence Version 3).</title>
        <authorList>
            <person name="Zhang J."/>
            <person name="Kudrna D."/>
            <person name="Lee S."/>
            <person name="Talag J."/>
            <person name="Welchert J."/>
            <person name="Wing R.A."/>
        </authorList>
    </citation>
    <scope>NUCLEOTIDE SEQUENCE [LARGE SCALE GENOMIC DNA]</scope>
    <source>
        <strain evidence="6">cv. OR44</strain>
    </source>
</reference>
<dbReference type="InterPro" id="IPR015424">
    <property type="entry name" value="PyrdxlP-dep_Trfase"/>
</dbReference>
<dbReference type="GO" id="GO:0006520">
    <property type="term" value="P:amino acid metabolic process"/>
    <property type="evidence" value="ECO:0007669"/>
    <property type="project" value="TreeGrafter"/>
</dbReference>
<dbReference type="PANTHER" id="PTHR43795">
    <property type="entry name" value="BIFUNCTIONAL ASPARTATE AMINOTRANSFERASE AND GLUTAMATE/ASPARTATE-PREPHENATE AMINOTRANSFERASE-RELATED"/>
    <property type="match status" value="1"/>
</dbReference>